<evidence type="ECO:0000313" key="2">
    <source>
        <dbReference type="Proteomes" id="UP000184452"/>
    </source>
</evidence>
<evidence type="ECO:0000313" key="1">
    <source>
        <dbReference type="EMBL" id="SHL01188.1"/>
    </source>
</evidence>
<gene>
    <name evidence="1" type="ORF">SAMN05421803_1673</name>
</gene>
<dbReference type="EMBL" id="FQZK01000067">
    <property type="protein sequence ID" value="SHL01188.1"/>
    <property type="molecule type" value="Genomic_DNA"/>
</dbReference>
<sequence>MMGEQSARTVLATILGSGAKALVEITIDPTTERDAPEGETVSAGVVEVDTENAGLPGPVAAGDVVIATDEHPFWVPDLKAWVDAID</sequence>
<dbReference type="Proteomes" id="UP000184452">
    <property type="component" value="Unassembled WGS sequence"/>
</dbReference>
<organism evidence="1 2">
    <name type="scientific">Nocardiopsis flavescens</name>
    <dbReference type="NCBI Taxonomy" id="758803"/>
    <lineage>
        <taxon>Bacteria</taxon>
        <taxon>Bacillati</taxon>
        <taxon>Actinomycetota</taxon>
        <taxon>Actinomycetes</taxon>
        <taxon>Streptosporangiales</taxon>
        <taxon>Nocardiopsidaceae</taxon>
        <taxon>Nocardiopsis</taxon>
    </lineage>
</organism>
<proteinExistence type="predicted"/>
<name>A0A1M6X5H3_9ACTN</name>
<dbReference type="AlphaFoldDB" id="A0A1M6X5H3"/>
<feature type="non-terminal residue" evidence="1">
    <location>
        <position position="86"/>
    </location>
</feature>
<reference evidence="1 2" key="1">
    <citation type="submission" date="2016-11" db="EMBL/GenBank/DDBJ databases">
        <authorList>
            <person name="Jaros S."/>
            <person name="Januszkiewicz K."/>
            <person name="Wedrychowicz H."/>
        </authorList>
    </citation>
    <scope>NUCLEOTIDE SEQUENCE [LARGE SCALE GENOMIC DNA]</scope>
    <source>
        <strain evidence="1 2">CGMCC 4.5723</strain>
    </source>
</reference>
<dbReference type="OrthoDB" id="582519at2"/>
<keyword evidence="2" id="KW-1185">Reference proteome</keyword>
<dbReference type="STRING" id="758803.SAMN05421803_1673"/>
<protein>
    <submittedName>
        <fullName evidence="1">Uncharacterized protein</fullName>
    </submittedName>
</protein>
<accession>A0A1M6X5H3</accession>